<evidence type="ECO:0000313" key="2">
    <source>
        <dbReference type="Proteomes" id="UP000185860"/>
    </source>
</evidence>
<dbReference type="Gene3D" id="3.40.50.300">
    <property type="entry name" value="P-loop containing nucleotide triphosphate hydrolases"/>
    <property type="match status" value="1"/>
</dbReference>
<organism evidence="1 2">
    <name type="scientific">[Phormidium ambiguum] IAM M-71</name>
    <dbReference type="NCBI Taxonomy" id="454136"/>
    <lineage>
        <taxon>Bacteria</taxon>
        <taxon>Bacillati</taxon>
        <taxon>Cyanobacteriota</taxon>
        <taxon>Cyanophyceae</taxon>
        <taxon>Oscillatoriophycideae</taxon>
        <taxon>Aerosakkonematales</taxon>
        <taxon>Aerosakkonemataceae</taxon>
        <taxon>Floridanema</taxon>
    </lineage>
</organism>
<gene>
    <name evidence="1" type="ORF">NIES2119_26640</name>
</gene>
<dbReference type="Proteomes" id="UP000185860">
    <property type="component" value="Unassembled WGS sequence"/>
</dbReference>
<comment type="caution">
    <text evidence="1">The sequence shown here is derived from an EMBL/GenBank/DDBJ whole genome shotgun (WGS) entry which is preliminary data.</text>
</comment>
<dbReference type="InterPro" id="IPR027417">
    <property type="entry name" value="P-loop_NTPase"/>
</dbReference>
<sequence>MYLHSNIPIPGLVPSTNIQKADLQIWLDLMPPWLNQTESLALQKLYVSDFKTEDGLPVLTVEELADGAYLQLTYYDRTKFIINQTGTEIWATWPDTLTLEDTATYLLGPILGFVLRRRGVVCLHASAVAIGNQSIAIVGAAGAGKSTTAAAFAKAGFPILTDDVLPLLDRKQQFFVQSAYPRVRLWPSSVKALYGKVDALPCLTPNWDKRYLDLTQDGYEFQQQALPLSAVYILGDRTNSPTAPFVETVPSHTGLVTLISHTYANNLLEKKMRAAEFDLLSRVVAKVPLRKVTPHTDSEKISQLCDVILKDFQQLDNGKNYK</sequence>
<dbReference type="SUPFAM" id="SSF53795">
    <property type="entry name" value="PEP carboxykinase-like"/>
    <property type="match status" value="1"/>
</dbReference>
<accession>A0A1U7I7A7</accession>
<protein>
    <recommendedName>
        <fullName evidence="3">Serine/threonine protein kinase</fullName>
    </recommendedName>
</protein>
<proteinExistence type="predicted"/>
<name>A0A1U7I7A7_9CYAN</name>
<evidence type="ECO:0008006" key="3">
    <source>
        <dbReference type="Google" id="ProtNLM"/>
    </source>
</evidence>
<dbReference type="EMBL" id="MRCE01000041">
    <property type="protein sequence ID" value="OKH32292.1"/>
    <property type="molecule type" value="Genomic_DNA"/>
</dbReference>
<dbReference type="AlphaFoldDB" id="A0A1U7I7A7"/>
<dbReference type="STRING" id="454136.NIES2119_26640"/>
<evidence type="ECO:0000313" key="1">
    <source>
        <dbReference type="EMBL" id="OKH32292.1"/>
    </source>
</evidence>
<reference evidence="1 2" key="1">
    <citation type="submission" date="2016-11" db="EMBL/GenBank/DDBJ databases">
        <title>Draft Genome Sequences of Nine Cyanobacterial Strains from Diverse Habitats.</title>
        <authorList>
            <person name="Zhu T."/>
            <person name="Hou S."/>
            <person name="Lu X."/>
            <person name="Hess W.R."/>
        </authorList>
    </citation>
    <scope>NUCLEOTIDE SEQUENCE [LARGE SCALE GENOMIC DNA]</scope>
    <source>
        <strain evidence="1 2">IAM M-71</strain>
    </source>
</reference>